<reference evidence="6" key="1">
    <citation type="journal article" date="2020" name="Fungal Divers.">
        <title>Resolving the Mortierellaceae phylogeny through synthesis of multi-gene phylogenetics and phylogenomics.</title>
        <authorList>
            <person name="Vandepol N."/>
            <person name="Liber J."/>
            <person name="Desiro A."/>
            <person name="Na H."/>
            <person name="Kennedy M."/>
            <person name="Barry K."/>
            <person name="Grigoriev I.V."/>
            <person name="Miller A.N."/>
            <person name="O'Donnell K."/>
            <person name="Stajich J.E."/>
            <person name="Bonito G."/>
        </authorList>
    </citation>
    <scope>NUCLEOTIDE SEQUENCE</scope>
    <source>
        <strain evidence="6">NRRL 28262</strain>
    </source>
</reference>
<comment type="caution">
    <text evidence="6">The sequence shown here is derived from an EMBL/GenBank/DDBJ whole genome shotgun (WGS) entry which is preliminary data.</text>
</comment>
<feature type="domain" description="EF-hand" evidence="5">
    <location>
        <begin position="841"/>
        <end position="876"/>
    </location>
</feature>
<keyword evidence="1" id="KW-0479">Metal-binding</keyword>
<feature type="region of interest" description="Disordered" evidence="4">
    <location>
        <begin position="963"/>
        <end position="1028"/>
    </location>
</feature>
<dbReference type="Proteomes" id="UP001194580">
    <property type="component" value="Unassembled WGS sequence"/>
</dbReference>
<feature type="region of interest" description="Disordered" evidence="4">
    <location>
        <begin position="1"/>
        <end position="61"/>
    </location>
</feature>
<evidence type="ECO:0000313" key="7">
    <source>
        <dbReference type="Proteomes" id="UP001194580"/>
    </source>
</evidence>
<dbReference type="PROSITE" id="PS00018">
    <property type="entry name" value="EF_HAND_1"/>
    <property type="match status" value="1"/>
</dbReference>
<feature type="compositionally biased region" description="Low complexity" evidence="4">
    <location>
        <begin position="352"/>
        <end position="361"/>
    </location>
</feature>
<dbReference type="Pfam" id="PF17958">
    <property type="entry name" value="EF-hand_13"/>
    <property type="match status" value="1"/>
</dbReference>
<feature type="compositionally biased region" description="Low complexity" evidence="4">
    <location>
        <begin position="783"/>
        <end position="795"/>
    </location>
</feature>
<evidence type="ECO:0000259" key="5">
    <source>
        <dbReference type="PROSITE" id="PS50222"/>
    </source>
</evidence>
<dbReference type="Gene3D" id="1.10.238.220">
    <property type="match status" value="1"/>
</dbReference>
<feature type="region of interest" description="Disordered" evidence="4">
    <location>
        <begin position="315"/>
        <end position="384"/>
    </location>
</feature>
<proteinExistence type="predicted"/>
<sequence>MKPLRRRSLSNIKSEIGGSSSMKSLMTPLSVDDLQSSDLSTSTMDVDKTPLNHTGDVGESDDHREVEMVEQLTSGSEDIEMSTDEATTGEVCARGMELVSTGAVATTAKTEEGEKTSGVHVKSETSTGLSFFAPPEELDDIESSPNAARLAQCIVAGTMMEIEQTMDSSKEALPDSDAILAQQAMSNSVRTVSAPDLVSPLSVSLATKVSPMDETQVENNSYESITLESPNPESFGLDFVVQEGKERVEKDVVVVAAASVEVSVEETESDSGVNVASVVVTATGTVAAAVVEEAECPFQKQLALQELEETETQQSKIAAGFKARRKRNNSSGGKRLLLKKKTSLPNLRNSFQQQQQQQQQQATSQSESDGSNLNSPTTASGKSVASSDYVIPPFYFPMGKPVAASKRRQRVHSAVTKAKEIFVVAENGILNEAGFVAITVHCCELPRYMNRALFRKVDLAGSNEVRFQEFERVWESLVESCPDEISMIFAILKQPNANVLTPTDFEAVLQDLVLFHPGLEFLSGNAVFQERYLETVITRIFYEANRRHGKMKLSDLRRSNFDKTLRKLENSDLNQTEDCFSYKHFYVIYCKFWELDQDHDLILDEQDLAGYSGGAISTRIIRRIMQGHGNETGMFMVPDQDVVLQQQQQQQQMILIQQQQQQQQLIQHQQQQQQLLQQQQQHLQQQQQQEAQLRTESADMDLDTTVLVNPSESTGSSDNSEDDDEADKGMTEMTTPPGEGSPASETKTLRRSKIMTLAGVNISSDFITDGMTSPMSTPSEELAMSPSPSSIAATATSPVPTMTATVQKTIPPGPGTQCRPQNYRMTYKGFIWFLLAETDKQTVTSIEYWFRCMDLDGDGLLTVFELEQLFLEQAARMTILGMESFGFRDAICQMQDLVSPKETGLVRLTDLKQCGQAGPFIDLFCNVVRWRNFEAHQHQIRMRQQQIAMQRATEAAWEEVAVGEDLFDDDEEDDCEDGDDCEDDEGEDFEEEEELEVDEDDEEEAGDISDDYADEIESPTSPLSDAPEISSKFNIALNNDSLTLTSPDIEMGDDRGLSLALSATVSAVESSCVGLGLAVESSSTQLETSQTPTTTPEFQSLSRRGDRIVKSSAALGELDEQQEFQQQQQQQQLEGEGRGNADGSVELSPAATKALSRRNKEKRRKRRQSMVRLALLEEQRKEKALLATIRYIFMSRVFS</sequence>
<dbReference type="Gene3D" id="1.10.238.230">
    <property type="match status" value="1"/>
</dbReference>
<feature type="region of interest" description="Disordered" evidence="4">
    <location>
        <begin position="707"/>
        <end position="747"/>
    </location>
</feature>
<gene>
    <name evidence="6" type="primary">PPP2R3A</name>
    <name evidence="6" type="ORF">BGZ95_011194</name>
</gene>
<dbReference type="InterPro" id="IPR041534">
    <property type="entry name" value="EF-hand_13"/>
</dbReference>
<dbReference type="GO" id="GO:0000159">
    <property type="term" value="C:protein phosphatase type 2A complex"/>
    <property type="evidence" value="ECO:0007669"/>
    <property type="project" value="TreeGrafter"/>
</dbReference>
<evidence type="ECO:0000256" key="3">
    <source>
        <dbReference type="SAM" id="Coils"/>
    </source>
</evidence>
<feature type="compositionally biased region" description="Basic residues" evidence="4">
    <location>
        <begin position="1155"/>
        <end position="1168"/>
    </location>
</feature>
<keyword evidence="7" id="KW-1185">Reference proteome</keyword>
<feature type="region of interest" description="Disordered" evidence="4">
    <location>
        <begin position="1081"/>
        <end position="1103"/>
    </location>
</feature>
<accession>A0AAD4H6L5</accession>
<keyword evidence="2" id="KW-0106">Calcium</keyword>
<name>A0AAD4H6L5_9FUNG</name>
<feature type="compositionally biased region" description="Low complexity" evidence="4">
    <location>
        <begin position="1123"/>
        <end position="1134"/>
    </location>
</feature>
<keyword evidence="3" id="KW-0175">Coiled coil</keyword>
<feature type="compositionally biased region" description="Polar residues" evidence="4">
    <location>
        <begin position="362"/>
        <end position="384"/>
    </location>
</feature>
<feature type="region of interest" description="Disordered" evidence="4">
    <location>
        <begin position="775"/>
        <end position="795"/>
    </location>
</feature>
<feature type="region of interest" description="Disordered" evidence="4">
    <location>
        <begin position="1120"/>
        <end position="1168"/>
    </location>
</feature>
<evidence type="ECO:0000256" key="2">
    <source>
        <dbReference type="ARBA" id="ARBA00022837"/>
    </source>
</evidence>
<dbReference type="InterPro" id="IPR018247">
    <property type="entry name" value="EF_Hand_1_Ca_BS"/>
</dbReference>
<feature type="coiled-coil region" evidence="3">
    <location>
        <begin position="658"/>
        <end position="696"/>
    </location>
</feature>
<dbReference type="InterPro" id="IPR011992">
    <property type="entry name" value="EF-hand-dom_pair"/>
</dbReference>
<feature type="compositionally biased region" description="Low complexity" evidence="4">
    <location>
        <begin position="29"/>
        <end position="42"/>
    </location>
</feature>
<dbReference type="EMBL" id="JAAAIL010000819">
    <property type="protein sequence ID" value="KAG0272995.1"/>
    <property type="molecule type" value="Genomic_DNA"/>
</dbReference>
<organism evidence="6 7">
    <name type="scientific">Linnemannia exigua</name>
    <dbReference type="NCBI Taxonomy" id="604196"/>
    <lineage>
        <taxon>Eukaryota</taxon>
        <taxon>Fungi</taxon>
        <taxon>Fungi incertae sedis</taxon>
        <taxon>Mucoromycota</taxon>
        <taxon>Mortierellomycotina</taxon>
        <taxon>Mortierellomycetes</taxon>
        <taxon>Mortierellales</taxon>
        <taxon>Mortierellaceae</taxon>
        <taxon>Linnemannia</taxon>
    </lineage>
</organism>
<dbReference type="GO" id="GO:0019888">
    <property type="term" value="F:protein phosphatase regulator activity"/>
    <property type="evidence" value="ECO:0007669"/>
    <property type="project" value="TreeGrafter"/>
</dbReference>
<dbReference type="PANTHER" id="PTHR14095:SF0">
    <property type="entry name" value="MIP22305P"/>
    <property type="match status" value="1"/>
</dbReference>
<dbReference type="SUPFAM" id="SSF47473">
    <property type="entry name" value="EF-hand"/>
    <property type="match status" value="2"/>
</dbReference>
<dbReference type="AlphaFoldDB" id="A0AAD4H6L5"/>
<feature type="compositionally biased region" description="Polar residues" evidence="4">
    <location>
        <begin position="9"/>
        <end position="24"/>
    </location>
</feature>
<dbReference type="PROSITE" id="PS50222">
    <property type="entry name" value="EF_HAND_2"/>
    <property type="match status" value="1"/>
</dbReference>
<evidence type="ECO:0000313" key="6">
    <source>
        <dbReference type="EMBL" id="KAG0272995.1"/>
    </source>
</evidence>
<evidence type="ECO:0000256" key="1">
    <source>
        <dbReference type="ARBA" id="ARBA00022723"/>
    </source>
</evidence>
<dbReference type="Gene3D" id="1.10.238.10">
    <property type="entry name" value="EF-hand"/>
    <property type="match status" value="2"/>
</dbReference>
<dbReference type="GO" id="GO:0005509">
    <property type="term" value="F:calcium ion binding"/>
    <property type="evidence" value="ECO:0007669"/>
    <property type="project" value="InterPro"/>
</dbReference>
<dbReference type="PANTHER" id="PTHR14095">
    <property type="entry name" value="PHOSPHATASE 2A REGULATORY SUBUNIT-RELATED"/>
    <property type="match status" value="1"/>
</dbReference>
<protein>
    <submittedName>
        <fullName evidence="6">Serine/threonine-protein phosphatase 2A regulatory subunit B'' subunit alpha</fullName>
    </submittedName>
</protein>
<feature type="compositionally biased region" description="Acidic residues" evidence="4">
    <location>
        <begin position="963"/>
        <end position="1017"/>
    </location>
</feature>
<feature type="compositionally biased region" description="Low complexity" evidence="4">
    <location>
        <begin position="1081"/>
        <end position="1100"/>
    </location>
</feature>
<evidence type="ECO:0000256" key="4">
    <source>
        <dbReference type="SAM" id="MobiDB-lite"/>
    </source>
</evidence>
<dbReference type="InterPro" id="IPR002048">
    <property type="entry name" value="EF_hand_dom"/>
</dbReference>